<comment type="caution">
    <text evidence="2">The sequence shown here is derived from an EMBL/GenBank/DDBJ whole genome shotgun (WGS) entry which is preliminary data.</text>
</comment>
<feature type="domain" description="Reverse transcriptase Ty1/copia-type" evidence="1">
    <location>
        <begin position="152"/>
        <end position="212"/>
    </location>
</feature>
<dbReference type="AlphaFoldDB" id="A0A371E9Y7"/>
<evidence type="ECO:0000259" key="1">
    <source>
        <dbReference type="Pfam" id="PF07727"/>
    </source>
</evidence>
<proteinExistence type="predicted"/>
<feature type="non-terminal residue" evidence="2">
    <location>
        <position position="1"/>
    </location>
</feature>
<evidence type="ECO:0000313" key="2">
    <source>
        <dbReference type="EMBL" id="RDX62819.1"/>
    </source>
</evidence>
<accession>A0A371E9Y7</accession>
<organism evidence="2 3">
    <name type="scientific">Mucuna pruriens</name>
    <name type="common">Velvet bean</name>
    <name type="synonym">Dolichos pruriens</name>
    <dbReference type="NCBI Taxonomy" id="157652"/>
    <lineage>
        <taxon>Eukaryota</taxon>
        <taxon>Viridiplantae</taxon>
        <taxon>Streptophyta</taxon>
        <taxon>Embryophyta</taxon>
        <taxon>Tracheophyta</taxon>
        <taxon>Spermatophyta</taxon>
        <taxon>Magnoliopsida</taxon>
        <taxon>eudicotyledons</taxon>
        <taxon>Gunneridae</taxon>
        <taxon>Pentapetalae</taxon>
        <taxon>rosids</taxon>
        <taxon>fabids</taxon>
        <taxon>Fabales</taxon>
        <taxon>Fabaceae</taxon>
        <taxon>Papilionoideae</taxon>
        <taxon>50 kb inversion clade</taxon>
        <taxon>NPAAA clade</taxon>
        <taxon>indigoferoid/millettioid clade</taxon>
        <taxon>Phaseoleae</taxon>
        <taxon>Mucuna</taxon>
    </lineage>
</organism>
<gene>
    <name evidence="2" type="ORF">CR513_58808</name>
</gene>
<name>A0A371E9Y7_MUCPR</name>
<sequence length="213" mass="24550">MVFRSLIAEDTDKVVFRDKDGRETVIEEVLYVPSYKLYEPKSGQVFTSKDDTCDENESWIWNATPSEAQSRVPIKEEEELTDVPTFNKDPIVRKSLHLKDQELFQDTTVNSEGELVHFALIAEAEHVKFVKAVTDKKWVKVIKEEINFIVKNQTWELVDLPSNKKPIALKWVHKVKVNPKGEVVKYNARLVTKGFLQKAGINYGEVYVLVARI</sequence>
<dbReference type="OrthoDB" id="7473114at2759"/>
<evidence type="ECO:0000313" key="3">
    <source>
        <dbReference type="Proteomes" id="UP000257109"/>
    </source>
</evidence>
<dbReference type="EMBL" id="QJKJ01015259">
    <property type="protein sequence ID" value="RDX62819.1"/>
    <property type="molecule type" value="Genomic_DNA"/>
</dbReference>
<keyword evidence="3" id="KW-1185">Reference proteome</keyword>
<dbReference type="STRING" id="157652.A0A371E9Y7"/>
<reference evidence="2" key="1">
    <citation type="submission" date="2018-05" db="EMBL/GenBank/DDBJ databases">
        <title>Draft genome of Mucuna pruriens seed.</title>
        <authorList>
            <person name="Nnadi N.E."/>
            <person name="Vos R."/>
            <person name="Hasami M.H."/>
            <person name="Devisetty U.K."/>
            <person name="Aguiy J.C."/>
        </authorList>
    </citation>
    <scope>NUCLEOTIDE SEQUENCE [LARGE SCALE GENOMIC DNA]</scope>
    <source>
        <strain evidence="2">JCA_2017</strain>
    </source>
</reference>
<dbReference type="Proteomes" id="UP000257109">
    <property type="component" value="Unassembled WGS sequence"/>
</dbReference>
<dbReference type="InterPro" id="IPR013103">
    <property type="entry name" value="RVT_2"/>
</dbReference>
<protein>
    <recommendedName>
        <fullName evidence="1">Reverse transcriptase Ty1/copia-type domain-containing protein</fullName>
    </recommendedName>
</protein>
<dbReference type="Pfam" id="PF07727">
    <property type="entry name" value="RVT_2"/>
    <property type="match status" value="1"/>
</dbReference>